<dbReference type="Proteomes" id="UP001213015">
    <property type="component" value="Unassembled WGS sequence"/>
</dbReference>
<comment type="caution">
    <text evidence="1">The sequence shown here is derived from an EMBL/GenBank/DDBJ whole genome shotgun (WGS) entry which is preliminary data.</text>
</comment>
<sequence length="59" mass="6943">MKESEKISYLMMLAALDYCFCSYCHHCVHKGNYCTKCGHKLIPLPLFEASKVIEEENRW</sequence>
<dbReference type="AlphaFoldDB" id="A0AAP3GV57"/>
<reference evidence="1" key="1">
    <citation type="submission" date="2022-01" db="EMBL/GenBank/DDBJ databases">
        <title>VMRC isolate genome collection.</title>
        <authorList>
            <person name="France M."/>
            <person name="Rutt L."/>
            <person name="Humphrys M."/>
            <person name="Ravel J."/>
        </authorList>
    </citation>
    <scope>NUCLEOTIDE SEQUENCE</scope>
    <source>
        <strain evidence="1">C0127B5</strain>
    </source>
</reference>
<name>A0AAP3GV57_9LACO</name>
<gene>
    <name evidence="1" type="ORF">L2422_01020</name>
</gene>
<accession>A0AAP3GV57</accession>
<dbReference type="RefSeq" id="WP_265669077.1">
    <property type="nucleotide sequence ID" value="NZ_JAKHKO010000001.1"/>
</dbReference>
<organism evidence="1 2">
    <name type="scientific">Lactobacillus mulieris</name>
    <dbReference type="NCBI Taxonomy" id="2508708"/>
    <lineage>
        <taxon>Bacteria</taxon>
        <taxon>Bacillati</taxon>
        <taxon>Bacillota</taxon>
        <taxon>Bacilli</taxon>
        <taxon>Lactobacillales</taxon>
        <taxon>Lactobacillaceae</taxon>
        <taxon>Lactobacillus</taxon>
    </lineage>
</organism>
<evidence type="ECO:0000313" key="2">
    <source>
        <dbReference type="Proteomes" id="UP001213015"/>
    </source>
</evidence>
<proteinExistence type="predicted"/>
<protein>
    <submittedName>
        <fullName evidence="1">Uncharacterized protein</fullName>
    </submittedName>
</protein>
<evidence type="ECO:0000313" key="1">
    <source>
        <dbReference type="EMBL" id="MCZ3844105.1"/>
    </source>
</evidence>
<dbReference type="EMBL" id="JAKHLF010000001">
    <property type="protein sequence ID" value="MCZ3844105.1"/>
    <property type="molecule type" value="Genomic_DNA"/>
</dbReference>